<keyword evidence="18 48" id="KW-0812">Transmembrane</keyword>
<keyword evidence="35" id="KW-1072">Activation of host autophagy by virus</keyword>
<dbReference type="Gene3D" id="1.10.820.10">
    <property type="entry name" value="RNA Helicase Chain A , domain 3"/>
    <property type="match status" value="1"/>
</dbReference>
<evidence type="ECO:0000256" key="40">
    <source>
        <dbReference type="ARBA" id="ARBA00023200"/>
    </source>
</evidence>
<evidence type="ECO:0000256" key="5">
    <source>
        <dbReference type="ARBA" id="ARBA00004291"/>
    </source>
</evidence>
<dbReference type="GO" id="GO:0003968">
    <property type="term" value="F:RNA-directed RNA polymerase activity"/>
    <property type="evidence" value="ECO:0007669"/>
    <property type="project" value="UniProtKB-KW"/>
</dbReference>
<dbReference type="Gene3D" id="3.30.70.270">
    <property type="match status" value="2"/>
</dbReference>
<keyword evidence="27" id="KW-1114">Inhibition of host interferon signaling pathway by virus</keyword>
<keyword evidence="40" id="KW-1035">Host cytoplasm</keyword>
<dbReference type="GO" id="GO:0004197">
    <property type="term" value="F:cysteine-type endopeptidase activity"/>
    <property type="evidence" value="ECO:0007669"/>
    <property type="project" value="InterPro"/>
</dbReference>
<keyword evidence="39" id="KW-1038">Host endoplasmic reticulum</keyword>
<keyword evidence="36" id="KW-0406">Ion transport</keyword>
<feature type="transmembrane region" description="Helical" evidence="48">
    <location>
        <begin position="521"/>
        <end position="539"/>
    </location>
</feature>
<dbReference type="GO" id="GO:0004252">
    <property type="term" value="F:serine-type endopeptidase activity"/>
    <property type="evidence" value="ECO:0007669"/>
    <property type="project" value="InterPro"/>
</dbReference>
<feature type="compositionally biased region" description="Polar residues" evidence="47">
    <location>
        <begin position="2518"/>
        <end position="2529"/>
    </location>
</feature>
<evidence type="ECO:0000256" key="2">
    <source>
        <dbReference type="ARBA" id="ARBA00004153"/>
    </source>
</evidence>
<dbReference type="GO" id="GO:0055036">
    <property type="term" value="C:virion membrane"/>
    <property type="evidence" value="ECO:0007669"/>
    <property type="project" value="UniProtKB-SubCell"/>
</dbReference>
<dbReference type="InterPro" id="IPR004109">
    <property type="entry name" value="HepC_NS3_protease"/>
</dbReference>
<feature type="compositionally biased region" description="Low complexity" evidence="47">
    <location>
        <begin position="2367"/>
        <end position="2384"/>
    </location>
</feature>
<dbReference type="CDD" id="cd23203">
    <property type="entry name" value="Pegivirus_RdRp"/>
    <property type="match status" value="1"/>
</dbReference>
<dbReference type="GO" id="GO:0039654">
    <property type="term" value="P:fusion of virus membrane with host endosome membrane"/>
    <property type="evidence" value="ECO:0007669"/>
    <property type="project" value="UniProtKB-KW"/>
</dbReference>
<dbReference type="SUPFAM" id="SSF52540">
    <property type="entry name" value="P-loop containing nucleoside triphosphate hydrolases"/>
    <property type="match status" value="2"/>
</dbReference>
<evidence type="ECO:0000259" key="50">
    <source>
        <dbReference type="PROSITE" id="PS51192"/>
    </source>
</evidence>
<organism evidence="53">
    <name type="scientific">Equine pegivirus</name>
    <dbReference type="NCBI Taxonomy" id="1463813"/>
    <lineage>
        <taxon>Viruses</taxon>
        <taxon>Riboviria</taxon>
        <taxon>Orthornavirae</taxon>
        <taxon>Kitrinoviricota</taxon>
        <taxon>Flasuviricetes</taxon>
        <taxon>Amarillovirales</taxon>
        <taxon>Flaviviridae</taxon>
        <taxon>Pegivirus</taxon>
        <taxon>Pegivirus caballi</taxon>
    </lineage>
</organism>
<evidence type="ECO:0000256" key="24">
    <source>
        <dbReference type="ARBA" id="ARBA00022806"/>
    </source>
</evidence>
<keyword evidence="38" id="KW-0325">Glycoprotein</keyword>
<keyword evidence="20" id="KW-0479">Metal-binding</keyword>
<evidence type="ECO:0000256" key="35">
    <source>
        <dbReference type="ARBA" id="ARBA00023050"/>
    </source>
</evidence>
<feature type="region of interest" description="Disordered" evidence="47">
    <location>
        <begin position="2341"/>
        <end position="2450"/>
    </location>
</feature>
<dbReference type="PROSITE" id="PS51693">
    <property type="entry name" value="HCV_NS2_PRO"/>
    <property type="match status" value="1"/>
</dbReference>
<keyword evidence="43" id="KW-1160">Virus entry into host cell</keyword>
<dbReference type="GO" id="GO:0006508">
    <property type="term" value="P:proteolysis"/>
    <property type="evidence" value="ECO:0007669"/>
    <property type="project" value="UniProtKB-KW"/>
</dbReference>
<dbReference type="GO" id="GO:0003723">
    <property type="term" value="F:RNA binding"/>
    <property type="evidence" value="ECO:0007669"/>
    <property type="project" value="UniProtKB-KW"/>
</dbReference>
<evidence type="ECO:0000256" key="43">
    <source>
        <dbReference type="ARBA" id="ARBA00023296"/>
    </source>
</evidence>
<keyword evidence="23" id="KW-1161">Viral attachment to host cell</keyword>
<dbReference type="Gene3D" id="3.40.50.300">
    <property type="entry name" value="P-loop containing nucleotide triphosphate hydrolases"/>
    <property type="match status" value="2"/>
</dbReference>
<evidence type="ECO:0000256" key="46">
    <source>
        <dbReference type="ARBA" id="ARBA00047984"/>
    </source>
</evidence>
<dbReference type="GO" id="GO:0039694">
    <property type="term" value="P:viral RNA genome replication"/>
    <property type="evidence" value="ECO:0007669"/>
    <property type="project" value="InterPro"/>
</dbReference>
<keyword evidence="24" id="KW-0347">Helicase</keyword>
<keyword evidence="10" id="KW-1162">Viral penetration into host cytoplasm</keyword>
<dbReference type="InterPro" id="IPR014001">
    <property type="entry name" value="Helicase_ATP-bd"/>
</dbReference>
<dbReference type="Gene3D" id="2.20.25.210">
    <property type="entry name" value="Hepatitis C NS5A, domain 1B"/>
    <property type="match status" value="1"/>
</dbReference>
<dbReference type="PROSITE" id="PS51192">
    <property type="entry name" value="HELICASE_ATP_BIND_1"/>
    <property type="match status" value="1"/>
</dbReference>
<dbReference type="GO" id="GO:0052170">
    <property type="term" value="P:symbiont-mediated suppression of host innate immune response"/>
    <property type="evidence" value="ECO:0007669"/>
    <property type="project" value="UniProtKB-KW"/>
</dbReference>
<evidence type="ECO:0000256" key="44">
    <source>
        <dbReference type="ARBA" id="ARBA00023303"/>
    </source>
</evidence>
<keyword evidence="12" id="KW-0167">Capsid protein</keyword>
<evidence type="ECO:0000313" key="53">
    <source>
        <dbReference type="EMBL" id="ASS36970.1"/>
    </source>
</evidence>
<keyword evidence="15" id="KW-1090">Inhibition of host innate immune response by virus</keyword>
<dbReference type="InterPro" id="IPR043128">
    <property type="entry name" value="Rev_trsase/Diguanyl_cyclase"/>
</dbReference>
<evidence type="ECO:0000259" key="52">
    <source>
        <dbReference type="PROSITE" id="PS51822"/>
    </source>
</evidence>
<evidence type="ECO:0000256" key="25">
    <source>
        <dbReference type="ARBA" id="ARBA00022807"/>
    </source>
</evidence>
<evidence type="ECO:0000256" key="19">
    <source>
        <dbReference type="ARBA" id="ARBA00022695"/>
    </source>
</evidence>
<dbReference type="Pfam" id="PF01538">
    <property type="entry name" value="HCV_NS2"/>
    <property type="match status" value="1"/>
</dbReference>
<feature type="transmembrane region" description="Helical" evidence="48">
    <location>
        <begin position="674"/>
        <end position="693"/>
    </location>
</feature>
<keyword evidence="26" id="KW-0720">Serine protease</keyword>
<evidence type="ECO:0000256" key="13">
    <source>
        <dbReference type="ARBA" id="ARBA00022562"/>
    </source>
</evidence>
<keyword evidence="9" id="KW-0696">RNA-directed RNA polymerase</keyword>
<keyword evidence="44" id="KW-0407">Ion channel</keyword>
<evidence type="ECO:0000259" key="49">
    <source>
        <dbReference type="PROSITE" id="PS50507"/>
    </source>
</evidence>
<dbReference type="GO" id="GO:0046718">
    <property type="term" value="P:symbiont entry into host cell"/>
    <property type="evidence" value="ECO:0007669"/>
    <property type="project" value="UniProtKB-KW"/>
</dbReference>
<evidence type="ECO:0000256" key="21">
    <source>
        <dbReference type="ARBA" id="ARBA00022741"/>
    </source>
</evidence>
<keyword evidence="30" id="KW-1043">Host membrane</keyword>
<evidence type="ECO:0000256" key="11">
    <source>
        <dbReference type="ARBA" id="ARBA00022510"/>
    </source>
</evidence>
<feature type="transmembrane region" description="Helical" evidence="48">
    <location>
        <begin position="200"/>
        <end position="221"/>
    </location>
</feature>
<keyword evidence="22" id="KW-0378">Hydrolase</keyword>
<name>A0A3G1IXR3_9FLAV</name>
<feature type="domain" description="Helicase ATP-binding" evidence="50">
    <location>
        <begin position="1206"/>
        <end position="1362"/>
    </location>
</feature>
<evidence type="ECO:0000256" key="4">
    <source>
        <dbReference type="ARBA" id="ARBA00004192"/>
    </source>
</evidence>
<dbReference type="GO" id="GO:0003724">
    <property type="term" value="F:RNA helicase activity"/>
    <property type="evidence" value="ECO:0007669"/>
    <property type="project" value="UniProtKB-EC"/>
</dbReference>
<feature type="compositionally biased region" description="Polar residues" evidence="47">
    <location>
        <begin position="2395"/>
        <end position="2408"/>
    </location>
</feature>
<feature type="transmembrane region" description="Helical" evidence="48">
    <location>
        <begin position="860"/>
        <end position="889"/>
    </location>
</feature>
<evidence type="ECO:0000256" key="16">
    <source>
        <dbReference type="ARBA" id="ARBA00022670"/>
    </source>
</evidence>
<keyword evidence="28" id="KW-0067">ATP-binding</keyword>
<dbReference type="InterPro" id="IPR043502">
    <property type="entry name" value="DNA/RNA_pol_sf"/>
</dbReference>
<evidence type="ECO:0000256" key="12">
    <source>
        <dbReference type="ARBA" id="ARBA00022561"/>
    </source>
</evidence>
<evidence type="ECO:0000256" key="48">
    <source>
        <dbReference type="SAM" id="Phobius"/>
    </source>
</evidence>
<keyword evidence="7" id="KW-0813">Transport</keyword>
<comment type="catalytic activity">
    <reaction evidence="46">
        <text>ATP + H2O = ADP + phosphate + H(+)</text>
        <dbReference type="Rhea" id="RHEA:13065"/>
        <dbReference type="ChEBI" id="CHEBI:15377"/>
        <dbReference type="ChEBI" id="CHEBI:15378"/>
        <dbReference type="ChEBI" id="CHEBI:30616"/>
        <dbReference type="ChEBI" id="CHEBI:43474"/>
        <dbReference type="ChEBI" id="CHEBI:456216"/>
        <dbReference type="EC" id="3.6.4.13"/>
    </reaction>
</comment>
<keyword evidence="11" id="KW-1170">Fusion of virus membrane with host endosomal membrane</keyword>
<keyword evidence="17" id="KW-0808">Transferase</keyword>
<dbReference type="Pfam" id="PF08300">
    <property type="entry name" value="HCV_NS5a_1a"/>
    <property type="match status" value="1"/>
</dbReference>
<dbReference type="InterPro" id="IPR027417">
    <property type="entry name" value="P-loop_NTPase"/>
</dbReference>
<evidence type="ECO:0000256" key="38">
    <source>
        <dbReference type="ARBA" id="ARBA00023180"/>
    </source>
</evidence>
<evidence type="ECO:0000256" key="10">
    <source>
        <dbReference type="ARBA" id="ARBA00022506"/>
    </source>
</evidence>
<dbReference type="EMBL" id="MF438044">
    <property type="protein sequence ID" value="ASS36970.1"/>
    <property type="molecule type" value="Genomic_RNA"/>
</dbReference>
<feature type="domain" description="RdRp catalytic" evidence="49">
    <location>
        <begin position="2955"/>
        <end position="3069"/>
    </location>
</feature>
<sequence length="3344" mass="357025">MLQRRRARVVPRPRGRAQVTPCCINPPPFFYMGVPCAAKMALLLLFLACVSAAPSHLCEWEGKPYLTECCAYQDIYYCASSYCLTVPGCRVCSRDVCWPSPVPGVSVKPGGHSWAEEVCSHFELHSWLAYVAGVGGVGELYGAGLIAGLAAVSAVPASTPPLNCSVECAWGYEVMLGPVRSWLLELGSSSGFWLLQLPGALWSFVASVSPVFLVLLALLFLEGRWPLIVALVAIRLLVCPADGLHTLCANRGDRLECPWGELWLTPRDGCKPGMGVTEARPGQRCPRPLPRQANWVCISGSWSYWLPGGGPYLAPFCSTCCLFGPTTSNGFRCLSHCCLMDERPAKCGGCYHGGCSASLRMGENESCICGPKISDHLRAIQYVNYTPGLRVQLRASPQVALHGALVPLTLTYGPYVYGYDGPVFWAARPPNATWPAGLYSPLPGEPLWCSTGVSCVGAGGSHRAATPPGYAWTRVSYAGSLVVSRGWQAVGDSVFVPVTYLLDLCFFCATLLSIARARFTLLLFLAGWLWLRGGIVWAYPLDGMAWFPVESFSVPPTGWDCSVNTDYQFWECVDSTRYRRAIVCRAFTTTTSSNTSSPTQLCFDYVGPSQDPCKIYAWQNISACFRRGWGNLTSAFAGLAAVPGALGQLGLGLGAAVVGGLGEAFEGLWVGGQYVVSALSTSTSAVASAWHAFRNMSVPRIYVSAATSHVVVGSTLFGSAVRLPTTIEVVLGIALCLVYFRFRGPGRLVAAAVLKFYNTLGALAILALAVLGRPGRSALGLEVCFDVSGPGWDVPDGILPWCFAGVVSGLLIHLATFNHWCRGWKLRLYSRWAFWYSRVISWFEVCPFGMDSEFRCVRRLWFFACLFWPDDCTLVLGTYCFVAICFDLFDMFLEACLCSQPSVSSVAALLEVAARARSSSLVRWIIVRARARGVLLYQHRGDVPWRAVSFLKELECALEPVSVSAEDLEVVRDAAGVLECGKFFRGKPVVARRGDQVIVGAAKSVGALPVGFVPCAPLVVRKAGRGVWSTLTTSVLGRDKQDYSGNVYVLGTAAGRSMGTCVGGVMFTTWHSSQGRTLAGPTGPLNPRWWSVSDDTAAYPIPLGSRCMDVCTCGTRSAWVMRRDGGLAHGELSPVNEVRLDVSGRVRAFRGASGSPVMCDQGHVVGMMVSVLHRGPDAFAVRYVEPWKALPADVQSPLSPLSPPPVPAMGAYEERSLFVPTGSGKSTLVPASYAKEGHKVLVLNPSVATTASMLDYMKELTGVSPSVFCGHGANAITRRTQSKITYATYGRFLARAEEFLKDADVVICDESHSEDATALLGIGSVIIHAKSCGVKLVLFATATPPGTQSTPHPRITEIPLTAEGDIPFYGFKLPAAKYQKGRHLVFVHSKAEATRLATAFTAHGCRAIYHYSGRDTSQIPSLGDLVVVSTDALSTGYTGNFDTVTDCCVATHEEVEVDLDPTFTIRLMTRPINAGLRMQRRGRCGRGAAGTYYYALAASPPCGVVSSGAVWGAAEAAVSWYNMTSDQAARLLRAYAGCAYTCHISTHIEDATRAVAALSAFSTHPQVTRLRNASESWPLLVGAQRAVCVQQDAAPPGNDPRWAGLTGRNATPLLFRFGNEMPEVVVRHPTTDAIAEALGESVTETGAGPILLVGLAAAAALAIGDYTGSLVVVAEVVVEPGGNPVPPSGPIRYDGVPTGRAQDGRVGPRPLDDDQVMEALEEVVTQTDWSVLQNVWNTMTDNVSPAMEAAAGASRQFYDRHYPGLVAMARGAAERAAAAGAAAAQTLRLSSPPSEPVSWCEAMLTQVKNTSVGQGFLRAWTALTGNIGPVVSLVTAAWAAGRSPPLACAASLLLGLQAALPLETRLPCAILAGAIGTCTGTPEAGLGMMGAFMVGGAVGSLSVFGFLLEVLGGWEATATTASFCFDLLTGKAKLKDAVFLIPALGAPGPALAGVAIGAVLAAALRAGPGQAWFNRVLSMVPRGQVLPDGYFLEEDVTARASELLKRMSISRAVMSVLECVHQQYETRTDGSVFWTIVAACLDGARRFLDWIIAYVKDRIPSVAIPLVSCQRGYTGPWVGSGAVTANCTCGALFTAHFVDGICQRRTCTSVLCSARWQRGFPINTLGASTGPQPAPELEGQDAIHPMGSRDWVTLRRSGSTVTVVGASCFTITTALLRSAMRNPPHTVAGQRVTFRGGSVDPAMPYCIGARVNYDGQILELPFTVPAVDLAPPRPRAYVPPTQDELDSATGVPSTLLRAAALETPDSSVAGTVREAGVPLDERGMPEIIPPPPPTPALQGGAVANTPDNILLAPPLSQATPQYVTRIFTHVATVPMFPQGGPTVVRQIDTPPPSSGVTSAGQAGSAYSADVSSVGGAPSVSSAQPPSAPPSVAPSDSTSQQGRAQQATYTVGFLSTPAPVPEPEPPQPPPVPPAPTSRPSSEIGWHTHRRPGSGLLAAMAIERDDVESLHEAMSEKSGEVSGAAARQLAESIVEEALSTAEGVHRALAATGALEVPTGVTPTQSGSSSDGDTPASAEAGRVSRVMQAVRSAFDSVLGDGQAEAPSPGAQVAARVQCEAHGIDKIIVVSSRTLTLVQLANLAGITPHHSHIYSVRGSRRRPTLKFLKLCPGGGDLVVSCRGCPRAAAQRTEAPQPEQIPQGNLERVVRVTACCCGNDRAYTASYRPDTLIEEIARRAGVVCTEDHQVGLWHNGQRLVLSDMLRDVPVTSSGRVEMIATCGDASSVEETTCGYSYLWSGIPLNIRQRRRPPVTRPTGASYLADATKAYVTQMDMVGDRVNKVTILQRDAEEDSFLRDAFNLAKAKVTSHKRFPGWTYDEALAKTRSKTASSKKITYKDLFTPKGEAAVNAALDDIAAGTDVPFTLTAKEEVFYKDKRTLKPPRLICFPPLEFRVAEKMILGDVGELAKTVLGDAYGFQYSPQQKVSYLLREWASKRLPMAITVDATCFDSSITPSDVEREMEIFACNHANAPLVRALGKYYASGPMVNGSGVEVGVRHCRASGVYTTSSANSITCWLKVSAACRKIGLQNPSFLIHGDDCLIICERTDDPCAARLKAALASYGYACDPEIHASLDTAVSCKTYLAECIAGKGKTKHYFMSTDFRLVLARACSEYGDPTASAGGYTLSYPWHPLTRHVLIPTLLTPLFAAGKSPRETICCEVAGNRIHFPLLSLPSILVSLHGQDVLDVRADSTKTLSEAQKALQALSMRGLSWYRKRATILRTRLIRAGGEWAYLARTLLATASRTASTPPVVNAMSNINELLAVWEHPYASLEWDVGDAPGRTFLGRGVAWFSRKLGLDTAIELMTRHAHIIVGMSWMAYFLAALV</sequence>
<dbReference type="InterPro" id="IPR013192">
    <property type="entry name" value="HCV_NS5A_1a"/>
</dbReference>
<feature type="transmembrane region" description="Helical" evidence="48">
    <location>
        <begin position="636"/>
        <end position="662"/>
    </location>
</feature>
<evidence type="ECO:0000256" key="1">
    <source>
        <dbReference type="ARBA" id="ARBA00004147"/>
    </source>
</evidence>
<keyword evidence="31" id="KW-0694">RNA-binding</keyword>
<keyword evidence="42" id="KW-0899">Viral immunoevasion</keyword>
<dbReference type="Gene3D" id="2.40.10.10">
    <property type="entry name" value="Trypsin-like serine proteases"/>
    <property type="match status" value="1"/>
</dbReference>
<feature type="compositionally biased region" description="Pro residues" evidence="47">
    <location>
        <begin position="2417"/>
        <end position="2435"/>
    </location>
</feature>
<dbReference type="GO" id="GO:0008270">
    <property type="term" value="F:zinc ion binding"/>
    <property type="evidence" value="ECO:0007669"/>
    <property type="project" value="InterPro"/>
</dbReference>
<feature type="domain" description="Peptidase S29" evidence="52">
    <location>
        <begin position="1015"/>
        <end position="1197"/>
    </location>
</feature>
<comment type="catalytic activity">
    <reaction evidence="45">
        <text>a ribonucleoside 5'-triphosphate + H2O = a ribonucleoside 5'-diphosphate + phosphate + H(+)</text>
        <dbReference type="Rhea" id="RHEA:23680"/>
        <dbReference type="ChEBI" id="CHEBI:15377"/>
        <dbReference type="ChEBI" id="CHEBI:15378"/>
        <dbReference type="ChEBI" id="CHEBI:43474"/>
        <dbReference type="ChEBI" id="CHEBI:57930"/>
        <dbReference type="ChEBI" id="CHEBI:61557"/>
        <dbReference type="EC" id="3.6.1.15"/>
    </reaction>
</comment>
<dbReference type="GO" id="GO:0044167">
    <property type="term" value="C:host cell endoplasmic reticulum membrane"/>
    <property type="evidence" value="ECO:0007669"/>
    <property type="project" value="UniProtKB-SubCell"/>
</dbReference>
<dbReference type="GO" id="GO:0042025">
    <property type="term" value="C:host cell nucleus"/>
    <property type="evidence" value="ECO:0007669"/>
    <property type="project" value="UniProtKB-SubCell"/>
</dbReference>
<dbReference type="GO" id="GO:0019062">
    <property type="term" value="P:virion attachment to host cell"/>
    <property type="evidence" value="ECO:0007669"/>
    <property type="project" value="UniProtKB-KW"/>
</dbReference>
<evidence type="ECO:0000256" key="17">
    <source>
        <dbReference type="ARBA" id="ARBA00022679"/>
    </source>
</evidence>
<keyword evidence="10" id="KW-1168">Fusion of virus membrane with host membrane</keyword>
<evidence type="ECO:0000256" key="34">
    <source>
        <dbReference type="ARBA" id="ARBA00023039"/>
    </source>
</evidence>
<evidence type="ECO:0000256" key="27">
    <source>
        <dbReference type="ARBA" id="ARBA00022830"/>
    </source>
</evidence>
<keyword evidence="16" id="KW-0645">Protease</keyword>
<evidence type="ECO:0000256" key="42">
    <source>
        <dbReference type="ARBA" id="ARBA00023280"/>
    </source>
</evidence>
<evidence type="ECO:0000256" key="23">
    <source>
        <dbReference type="ARBA" id="ARBA00022804"/>
    </source>
</evidence>
<keyword evidence="37 48" id="KW-0472">Membrane</keyword>
<evidence type="ECO:0000256" key="39">
    <source>
        <dbReference type="ARBA" id="ARBA00023184"/>
    </source>
</evidence>
<keyword evidence="13" id="KW-1048">Host nucleus</keyword>
<evidence type="ECO:0000256" key="14">
    <source>
        <dbReference type="ARBA" id="ARBA00022581"/>
    </source>
</evidence>
<evidence type="ECO:0000256" key="7">
    <source>
        <dbReference type="ARBA" id="ARBA00022448"/>
    </source>
</evidence>
<dbReference type="InterPro" id="IPR002166">
    <property type="entry name" value="RNA_pol_HCV"/>
</dbReference>
<dbReference type="GO" id="GO:0019028">
    <property type="term" value="C:viral capsid"/>
    <property type="evidence" value="ECO:0007669"/>
    <property type="project" value="UniProtKB-KW"/>
</dbReference>
<dbReference type="InterPro" id="IPR038170">
    <property type="entry name" value="NS5A_1a_sf"/>
</dbReference>
<feature type="transmembrane region" description="Helical" evidence="48">
    <location>
        <begin position="798"/>
        <end position="821"/>
    </location>
</feature>
<evidence type="ECO:0000256" key="26">
    <source>
        <dbReference type="ARBA" id="ARBA00022825"/>
    </source>
</evidence>
<evidence type="ECO:0000256" key="33">
    <source>
        <dbReference type="ARBA" id="ARBA00022989"/>
    </source>
</evidence>
<evidence type="ECO:0000256" key="36">
    <source>
        <dbReference type="ARBA" id="ARBA00023065"/>
    </source>
</evidence>
<evidence type="ECO:0000259" key="51">
    <source>
        <dbReference type="PROSITE" id="PS51693"/>
    </source>
</evidence>
<evidence type="ECO:0000256" key="32">
    <source>
        <dbReference type="ARBA" id="ARBA00022953"/>
    </source>
</evidence>
<evidence type="ECO:0000256" key="20">
    <source>
        <dbReference type="ARBA" id="ARBA00022723"/>
    </source>
</evidence>
<dbReference type="SUPFAM" id="SSF50494">
    <property type="entry name" value="Trypsin-like serine proteases"/>
    <property type="match status" value="1"/>
</dbReference>
<evidence type="ECO:0000256" key="41">
    <source>
        <dbReference type="ARBA" id="ARBA00023258"/>
    </source>
</evidence>
<keyword evidence="33 48" id="KW-1133">Transmembrane helix</keyword>
<feature type="transmembrane region" description="Helical" evidence="48">
    <location>
        <begin position="723"/>
        <end position="742"/>
    </location>
</feature>
<feature type="transmembrane region" description="Helical" evidence="48">
    <location>
        <begin position="749"/>
        <end position="771"/>
    </location>
</feature>
<dbReference type="GO" id="GO:0017111">
    <property type="term" value="F:ribonucleoside triphosphate phosphatase activity"/>
    <property type="evidence" value="ECO:0007669"/>
    <property type="project" value="UniProtKB-EC"/>
</dbReference>
<dbReference type="Pfam" id="PF00998">
    <property type="entry name" value="RdRP_3"/>
    <property type="match status" value="1"/>
</dbReference>
<proteinExistence type="predicted"/>
<dbReference type="Pfam" id="PF01001">
    <property type="entry name" value="HCV_NS4b"/>
    <property type="match status" value="1"/>
</dbReference>
<keyword evidence="32" id="KW-0693">Viral RNA replication</keyword>
<dbReference type="PROSITE" id="PS50507">
    <property type="entry name" value="RDRP_SSRNA_POS"/>
    <property type="match status" value="1"/>
</dbReference>
<evidence type="ECO:0000256" key="31">
    <source>
        <dbReference type="ARBA" id="ARBA00022884"/>
    </source>
</evidence>
<dbReference type="InterPro" id="IPR002518">
    <property type="entry name" value="HCV_NS2"/>
</dbReference>
<keyword evidence="14" id="KW-0945">Host-virus interaction</keyword>
<dbReference type="InterPro" id="IPR007094">
    <property type="entry name" value="RNA-dir_pol_PSvirus"/>
</dbReference>
<evidence type="ECO:0000256" key="18">
    <source>
        <dbReference type="ARBA" id="ARBA00022692"/>
    </source>
</evidence>
<evidence type="ECO:0000256" key="8">
    <source>
        <dbReference type="ARBA" id="ARBA00022482"/>
    </source>
</evidence>
<keyword evidence="29" id="KW-0946">Virion</keyword>
<protein>
    <recommendedName>
        <fullName evidence="6">Genome polyprotein</fullName>
    </recommendedName>
</protein>
<evidence type="ECO:0000256" key="47">
    <source>
        <dbReference type="SAM" id="MobiDB-lite"/>
    </source>
</evidence>
<dbReference type="GO" id="GO:0015267">
    <property type="term" value="F:channel activity"/>
    <property type="evidence" value="ECO:0007669"/>
    <property type="project" value="UniProtKB-KW"/>
</dbReference>
<dbReference type="Gene3D" id="2.40.10.120">
    <property type="match status" value="1"/>
</dbReference>
<feature type="transmembrane region" description="Helical" evidence="48">
    <location>
        <begin position="1937"/>
        <end position="1964"/>
    </location>
</feature>
<evidence type="ECO:0000256" key="9">
    <source>
        <dbReference type="ARBA" id="ARBA00022484"/>
    </source>
</evidence>
<evidence type="ECO:0000256" key="6">
    <source>
        <dbReference type="ARBA" id="ARBA00020107"/>
    </source>
</evidence>
<dbReference type="InterPro" id="IPR009003">
    <property type="entry name" value="Peptidase_S1_PA"/>
</dbReference>
<keyword evidence="34" id="KW-1182">Viral ion channel</keyword>
<dbReference type="Pfam" id="PF02907">
    <property type="entry name" value="Peptidase_S29"/>
    <property type="match status" value="1"/>
</dbReference>
<feature type="transmembrane region" description="Helical" evidence="48">
    <location>
        <begin position="1886"/>
        <end position="1908"/>
    </location>
</feature>
<dbReference type="Pfam" id="PF08301">
    <property type="entry name" value="HCV_NS5a_1b"/>
    <property type="match status" value="1"/>
</dbReference>
<dbReference type="InterPro" id="IPR013193">
    <property type="entry name" value="HCV_NS5a_1B_dom"/>
</dbReference>
<feature type="region of interest" description="Disordered" evidence="47">
    <location>
        <begin position="2513"/>
        <end position="2538"/>
    </location>
</feature>
<keyword evidence="41" id="KW-0922">Interferon antiviral system evasion</keyword>
<dbReference type="Pfam" id="PF22027">
    <property type="entry name" value="NS3_helicase_C"/>
    <property type="match status" value="1"/>
</dbReference>
<evidence type="ECO:0000256" key="45">
    <source>
        <dbReference type="ARBA" id="ARBA00047631"/>
    </source>
</evidence>
<keyword evidence="21" id="KW-0547">Nucleotide-binding</keyword>
<feature type="transmembrane region" description="Helical" evidence="48">
    <location>
        <begin position="494"/>
        <end position="515"/>
    </location>
</feature>
<evidence type="ECO:0000256" key="3">
    <source>
        <dbReference type="ARBA" id="ARBA00004182"/>
    </source>
</evidence>
<keyword evidence="8" id="KW-1113">Inhibition of host RLR pathway by virus</keyword>
<dbReference type="GO" id="GO:0039502">
    <property type="term" value="P:symbiont-mediated suppression of host type I interferon-mediated signaling pathway"/>
    <property type="evidence" value="ECO:0007669"/>
    <property type="project" value="UniProtKB-KW"/>
</dbReference>
<evidence type="ECO:0000256" key="37">
    <source>
        <dbReference type="ARBA" id="ARBA00023136"/>
    </source>
</evidence>
<dbReference type="PROSITE" id="PS51822">
    <property type="entry name" value="HV_PV_NS3_PRO"/>
    <property type="match status" value="1"/>
</dbReference>
<dbReference type="SMART" id="SM00487">
    <property type="entry name" value="DEXDc"/>
    <property type="match status" value="1"/>
</dbReference>
<dbReference type="GO" id="GO:0005524">
    <property type="term" value="F:ATP binding"/>
    <property type="evidence" value="ECO:0007669"/>
    <property type="project" value="UniProtKB-KW"/>
</dbReference>
<dbReference type="InterPro" id="IPR054175">
    <property type="entry name" value="NS3_helicase_C"/>
</dbReference>
<evidence type="ECO:0000256" key="30">
    <source>
        <dbReference type="ARBA" id="ARBA00022870"/>
    </source>
</evidence>
<reference evidence="53" key="1">
    <citation type="journal article" date="2018" name="Arch. Virol.">
        <title>Molecular characterization of a genetically divergent equine pegivirus strain identified in China.</title>
        <authorList>
            <person name="Lu G."/>
            <person name="Fu C."/>
            <person name="Huang J."/>
            <person name="Xu H."/>
            <person name="Wu P."/>
            <person name="Ping X."/>
            <person name="Li S."/>
        </authorList>
    </citation>
    <scope>NUCLEOTIDE SEQUENCE</scope>
    <source>
        <strain evidence="53">LW/2016</strain>
    </source>
</reference>
<keyword evidence="19" id="KW-0548">Nucleotidyltransferase</keyword>
<evidence type="ECO:0000256" key="15">
    <source>
        <dbReference type="ARBA" id="ARBA00022632"/>
    </source>
</evidence>
<evidence type="ECO:0000256" key="28">
    <source>
        <dbReference type="ARBA" id="ARBA00022840"/>
    </source>
</evidence>
<keyword evidence="25" id="KW-0788">Thiol protease</keyword>
<comment type="subcellular location">
    <subcellularLocation>
        <location evidence="4">Host cytoplasm</location>
    </subcellularLocation>
    <subcellularLocation>
        <location evidence="2">Host endoplasmic reticulum membrane</location>
        <topology evidence="2">Multi-pass membrane protein</topology>
    </subcellularLocation>
    <subcellularLocation>
        <location evidence="5">Host endoplasmic reticulum membrane</location>
        <topology evidence="5">Peripheral membrane protein</topology>
    </subcellularLocation>
    <subcellularLocation>
        <location evidence="1">Host nucleus</location>
    </subcellularLocation>
    <subcellularLocation>
        <location evidence="3">Virion membrane</location>
    </subcellularLocation>
</comment>
<dbReference type="InterPro" id="IPR001490">
    <property type="entry name" value="HCV_NS4b"/>
</dbReference>
<accession>A0A3G1IXR3</accession>
<dbReference type="SUPFAM" id="SSF56672">
    <property type="entry name" value="DNA/RNA polymerases"/>
    <property type="match status" value="1"/>
</dbReference>
<evidence type="ECO:0000256" key="29">
    <source>
        <dbReference type="ARBA" id="ARBA00022844"/>
    </source>
</evidence>
<dbReference type="GO" id="GO:0034220">
    <property type="term" value="P:monoatomic ion transmembrane transport"/>
    <property type="evidence" value="ECO:0007669"/>
    <property type="project" value="UniProtKB-KW"/>
</dbReference>
<dbReference type="GO" id="GO:0019087">
    <property type="term" value="P:symbiont-mediated transformation of host cell"/>
    <property type="evidence" value="ECO:0007669"/>
    <property type="project" value="InterPro"/>
</dbReference>
<evidence type="ECO:0000256" key="22">
    <source>
        <dbReference type="ARBA" id="ARBA00022801"/>
    </source>
</evidence>
<feature type="domain" description="Peptidase C18" evidence="51">
    <location>
        <begin position="890"/>
        <end position="1015"/>
    </location>
</feature>
<dbReference type="InterPro" id="IPR043504">
    <property type="entry name" value="Peptidase_S1_PA_chymotrypsin"/>
</dbReference>
<dbReference type="GO" id="GO:0039520">
    <property type="term" value="P:symbiont-mediated activation of host autophagy"/>
    <property type="evidence" value="ECO:0007669"/>
    <property type="project" value="UniProtKB-KW"/>
</dbReference>